<name>A0A401SS04_CHIPU</name>
<sequence length="77" mass="8931">MELKSPVPSALDSRHSLRSYGAVQETEWSRAAVGKDHLDIVSMADLTMTPDEIEMEMVRIQRLREVLVRRESELRFM</sequence>
<dbReference type="PANTHER" id="PTHR22704:SF1">
    <property type="entry name" value="BMERB DOMAIN-CONTAINING PROTEIN 1"/>
    <property type="match status" value="1"/>
</dbReference>
<dbReference type="GO" id="GO:0015630">
    <property type="term" value="C:microtubule cytoskeleton"/>
    <property type="evidence" value="ECO:0007669"/>
    <property type="project" value="TreeGrafter"/>
</dbReference>
<dbReference type="InterPro" id="IPR040127">
    <property type="entry name" value="BMERB"/>
</dbReference>
<gene>
    <name evidence="1" type="ORF">chiPu_0011648</name>
</gene>
<evidence type="ECO:0000313" key="2">
    <source>
        <dbReference type="Proteomes" id="UP000287033"/>
    </source>
</evidence>
<dbReference type="EMBL" id="BEZZ01000491">
    <property type="protein sequence ID" value="GCC33180.1"/>
    <property type="molecule type" value="Genomic_DNA"/>
</dbReference>
<organism evidence="1 2">
    <name type="scientific">Chiloscyllium punctatum</name>
    <name type="common">Brownbanded bambooshark</name>
    <name type="synonym">Hemiscyllium punctatum</name>
    <dbReference type="NCBI Taxonomy" id="137246"/>
    <lineage>
        <taxon>Eukaryota</taxon>
        <taxon>Metazoa</taxon>
        <taxon>Chordata</taxon>
        <taxon>Craniata</taxon>
        <taxon>Vertebrata</taxon>
        <taxon>Chondrichthyes</taxon>
        <taxon>Elasmobranchii</taxon>
        <taxon>Galeomorphii</taxon>
        <taxon>Galeoidea</taxon>
        <taxon>Orectolobiformes</taxon>
        <taxon>Hemiscylliidae</taxon>
        <taxon>Chiloscyllium</taxon>
    </lineage>
</organism>
<dbReference type="OrthoDB" id="10048027at2759"/>
<dbReference type="OMA" id="MEMVRIQ"/>
<dbReference type="Proteomes" id="UP000287033">
    <property type="component" value="Unassembled WGS sequence"/>
</dbReference>
<reference evidence="1 2" key="1">
    <citation type="journal article" date="2018" name="Nat. Ecol. Evol.">
        <title>Shark genomes provide insights into elasmobranch evolution and the origin of vertebrates.</title>
        <authorList>
            <person name="Hara Y"/>
            <person name="Yamaguchi K"/>
            <person name="Onimaru K"/>
            <person name="Kadota M"/>
            <person name="Koyanagi M"/>
            <person name="Keeley SD"/>
            <person name="Tatsumi K"/>
            <person name="Tanaka K"/>
            <person name="Motone F"/>
            <person name="Kageyama Y"/>
            <person name="Nozu R"/>
            <person name="Adachi N"/>
            <person name="Nishimura O"/>
            <person name="Nakagawa R"/>
            <person name="Tanegashima C"/>
            <person name="Kiyatake I"/>
            <person name="Matsumoto R"/>
            <person name="Murakumo K"/>
            <person name="Nishida K"/>
            <person name="Terakita A"/>
            <person name="Kuratani S"/>
            <person name="Sato K"/>
            <person name="Hyodo S Kuraku.S."/>
        </authorList>
    </citation>
    <scope>NUCLEOTIDE SEQUENCE [LARGE SCALE GENOMIC DNA]</scope>
</reference>
<comment type="caution">
    <text evidence="1">The sequence shown here is derived from an EMBL/GenBank/DDBJ whole genome shotgun (WGS) entry which is preliminary data.</text>
</comment>
<protein>
    <recommendedName>
        <fullName evidence="3">BMERB domain-containing protein</fullName>
    </recommendedName>
</protein>
<dbReference type="PANTHER" id="PTHR22704">
    <property type="entry name" value="BMERB DOMAIN-CONTAINING PROTEIN 1-RELATED"/>
    <property type="match status" value="1"/>
</dbReference>
<evidence type="ECO:0008006" key="3">
    <source>
        <dbReference type="Google" id="ProtNLM"/>
    </source>
</evidence>
<keyword evidence="2" id="KW-1185">Reference proteome</keyword>
<proteinExistence type="predicted"/>
<accession>A0A401SS04</accession>
<dbReference type="STRING" id="137246.A0A401SS04"/>
<dbReference type="AlphaFoldDB" id="A0A401SS04"/>
<dbReference type="GO" id="GO:0007026">
    <property type="term" value="P:negative regulation of microtubule depolymerization"/>
    <property type="evidence" value="ECO:0007669"/>
    <property type="project" value="TreeGrafter"/>
</dbReference>
<evidence type="ECO:0000313" key="1">
    <source>
        <dbReference type="EMBL" id="GCC33180.1"/>
    </source>
</evidence>